<dbReference type="InterPro" id="IPR029069">
    <property type="entry name" value="HotDog_dom_sf"/>
</dbReference>
<accession>A0ABV2DSS6</accession>
<keyword evidence="2" id="KW-1185">Reference proteome</keyword>
<dbReference type="CDD" id="cd00586">
    <property type="entry name" value="4HBT"/>
    <property type="match status" value="1"/>
</dbReference>
<sequence>MAEIYDLPIPWTGHLEAPFVLFRTNVRPDWIDEFEHVSFVHYLTISSHANWAFWNWINSPEGTMEEREGHENVIVDNHVRYINELALGTPIHVTSQLIDYDDKRYLLLNQIWKSADGALAATNEMKCLGFNLRTRRAEKWRAIVMERLELIRNFQAAVGAPAALGRVALKER</sequence>
<organism evidence="1 2">
    <name type="scientific">Mesorhizobium shangrilense</name>
    <dbReference type="NCBI Taxonomy" id="460060"/>
    <lineage>
        <taxon>Bacteria</taxon>
        <taxon>Pseudomonadati</taxon>
        <taxon>Pseudomonadota</taxon>
        <taxon>Alphaproteobacteria</taxon>
        <taxon>Hyphomicrobiales</taxon>
        <taxon>Phyllobacteriaceae</taxon>
        <taxon>Mesorhizobium</taxon>
    </lineage>
</organism>
<comment type="caution">
    <text evidence="1">The sequence shown here is derived from an EMBL/GenBank/DDBJ whole genome shotgun (WGS) entry which is preliminary data.</text>
</comment>
<evidence type="ECO:0000313" key="1">
    <source>
        <dbReference type="EMBL" id="MET2833071.1"/>
    </source>
</evidence>
<gene>
    <name evidence="1" type="ORF">ABVQ20_39940</name>
</gene>
<dbReference type="SUPFAM" id="SSF54637">
    <property type="entry name" value="Thioesterase/thiol ester dehydrase-isomerase"/>
    <property type="match status" value="1"/>
</dbReference>
<proteinExistence type="predicted"/>
<dbReference type="Proteomes" id="UP001548832">
    <property type="component" value="Unassembled WGS sequence"/>
</dbReference>
<protein>
    <submittedName>
        <fullName evidence="1">Thioesterase family protein</fullName>
    </submittedName>
</protein>
<dbReference type="Gene3D" id="3.10.129.10">
    <property type="entry name" value="Hotdog Thioesterase"/>
    <property type="match status" value="1"/>
</dbReference>
<dbReference type="EMBL" id="JBEWSZ010000023">
    <property type="protein sequence ID" value="MET2833071.1"/>
    <property type="molecule type" value="Genomic_DNA"/>
</dbReference>
<reference evidence="1 2" key="1">
    <citation type="submission" date="2024-06" db="EMBL/GenBank/DDBJ databases">
        <authorList>
            <person name="Kim D.-U."/>
        </authorList>
    </citation>
    <scope>NUCLEOTIDE SEQUENCE [LARGE SCALE GENOMIC DNA]</scope>
    <source>
        <strain evidence="1 2">KACC15460</strain>
    </source>
</reference>
<dbReference type="RefSeq" id="WP_354465325.1">
    <property type="nucleotide sequence ID" value="NZ_JBEWSZ010000023.1"/>
</dbReference>
<name>A0ABV2DSS6_9HYPH</name>
<evidence type="ECO:0000313" key="2">
    <source>
        <dbReference type="Proteomes" id="UP001548832"/>
    </source>
</evidence>
<dbReference type="Pfam" id="PF13279">
    <property type="entry name" value="4HBT_2"/>
    <property type="match status" value="1"/>
</dbReference>